<dbReference type="RefSeq" id="WP_269123037.1">
    <property type="nucleotide sequence ID" value="NZ_JAPUBN010000011.1"/>
</dbReference>
<organism evidence="1 2">
    <name type="scientific">Marinomonas phaeophyticola</name>
    <dbReference type="NCBI Taxonomy" id="3004091"/>
    <lineage>
        <taxon>Bacteria</taxon>
        <taxon>Pseudomonadati</taxon>
        <taxon>Pseudomonadota</taxon>
        <taxon>Gammaproteobacteria</taxon>
        <taxon>Oceanospirillales</taxon>
        <taxon>Oceanospirillaceae</taxon>
        <taxon>Marinomonas</taxon>
    </lineage>
</organism>
<accession>A0ABT4JR25</accession>
<dbReference type="Proteomes" id="UP001149719">
    <property type="component" value="Unassembled WGS sequence"/>
</dbReference>
<proteinExistence type="predicted"/>
<name>A0ABT4JR25_9GAMM</name>
<protein>
    <recommendedName>
        <fullName evidence="3">Motility protein</fullName>
    </recommendedName>
</protein>
<sequence>MSTISGASSSYGLEVLSANLAKSAQKQEGETVMKLLDSAAATTTAAKSTAPQGNLGNAINVHV</sequence>
<keyword evidence="2" id="KW-1185">Reference proteome</keyword>
<evidence type="ECO:0000313" key="2">
    <source>
        <dbReference type="Proteomes" id="UP001149719"/>
    </source>
</evidence>
<evidence type="ECO:0008006" key="3">
    <source>
        <dbReference type="Google" id="ProtNLM"/>
    </source>
</evidence>
<gene>
    <name evidence="1" type="ORF">O1D97_04050</name>
</gene>
<reference evidence="1" key="1">
    <citation type="submission" date="2022-12" db="EMBL/GenBank/DDBJ databases">
        <title>Marinomonas 15G1-11 sp. nov, isolated from marine algae.</title>
        <authorList>
            <person name="Butt M."/>
            <person name="Choi D.G."/>
            <person name="Kim J.M."/>
            <person name="Lee J.K."/>
            <person name="Baek J.H."/>
            <person name="Jeon C.O."/>
        </authorList>
    </citation>
    <scope>NUCLEOTIDE SEQUENCE</scope>
    <source>
        <strain evidence="1">15G1-11</strain>
    </source>
</reference>
<dbReference type="EMBL" id="JAPUBN010000011">
    <property type="protein sequence ID" value="MCZ2720835.1"/>
    <property type="molecule type" value="Genomic_DNA"/>
</dbReference>
<evidence type="ECO:0000313" key="1">
    <source>
        <dbReference type="EMBL" id="MCZ2720835.1"/>
    </source>
</evidence>
<comment type="caution">
    <text evidence="1">The sequence shown here is derived from an EMBL/GenBank/DDBJ whole genome shotgun (WGS) entry which is preliminary data.</text>
</comment>